<dbReference type="RefSeq" id="WP_186950329.1">
    <property type="nucleotide sequence ID" value="NZ_JACOPL010000021.1"/>
</dbReference>
<dbReference type="Proteomes" id="UP000606499">
    <property type="component" value="Unassembled WGS sequence"/>
</dbReference>
<organism evidence="1 2">
    <name type="scientific">Agathobaculum faecis</name>
    <dbReference type="NCBI Taxonomy" id="2763013"/>
    <lineage>
        <taxon>Bacteria</taxon>
        <taxon>Bacillati</taxon>
        <taxon>Bacillota</taxon>
        <taxon>Clostridia</taxon>
        <taxon>Eubacteriales</taxon>
        <taxon>Butyricicoccaceae</taxon>
        <taxon>Agathobaculum</taxon>
    </lineage>
</organism>
<dbReference type="EMBL" id="JACOPL010000021">
    <property type="protein sequence ID" value="MBC5726626.1"/>
    <property type="molecule type" value="Genomic_DNA"/>
</dbReference>
<proteinExistence type="predicted"/>
<dbReference type="InterPro" id="IPR038713">
    <property type="entry name" value="Terminase_Gp1_N_sf"/>
</dbReference>
<reference evidence="1" key="1">
    <citation type="submission" date="2020-08" db="EMBL/GenBank/DDBJ databases">
        <title>Genome public.</title>
        <authorList>
            <person name="Liu C."/>
            <person name="Sun Q."/>
        </authorList>
    </citation>
    <scope>NUCLEOTIDE SEQUENCE</scope>
    <source>
        <strain evidence="1">NSJ-28</strain>
    </source>
</reference>
<name>A0A923LWE4_9FIRM</name>
<comment type="caution">
    <text evidence="1">The sequence shown here is derived from an EMBL/GenBank/DDBJ whole genome shotgun (WGS) entry which is preliminary data.</text>
</comment>
<protein>
    <submittedName>
        <fullName evidence="1">Terminase small subunit</fullName>
    </submittedName>
</protein>
<dbReference type="InterPro" id="IPR005335">
    <property type="entry name" value="Terminase_ssu"/>
</dbReference>
<evidence type="ECO:0000313" key="1">
    <source>
        <dbReference type="EMBL" id="MBC5726626.1"/>
    </source>
</evidence>
<dbReference type="AlphaFoldDB" id="A0A923LWE4"/>
<keyword evidence="2" id="KW-1185">Reference proteome</keyword>
<dbReference type="GO" id="GO:0051276">
    <property type="term" value="P:chromosome organization"/>
    <property type="evidence" value="ECO:0007669"/>
    <property type="project" value="InterPro"/>
</dbReference>
<sequence length="153" mass="17332">MTEKLTNKQEAFVLALIEGKSQRDAYRSAYKADRMKDKTVDEKASRLFAEGKVRARFEELQAKVRSEAEQRSVASAADVLEELSNIGMGRKEYPAYDMFGNKFDRYPSVPQRTKALELLGKKYGLFTDRVQFDGNALVQIVDDIPEGDIDPAE</sequence>
<dbReference type="Gene3D" id="1.10.10.1400">
    <property type="entry name" value="Terminase, small subunit, N-terminal DNA-binding domain, HTH motif"/>
    <property type="match status" value="1"/>
</dbReference>
<gene>
    <name evidence="1" type="ORF">H8S45_14315</name>
</gene>
<evidence type="ECO:0000313" key="2">
    <source>
        <dbReference type="Proteomes" id="UP000606499"/>
    </source>
</evidence>
<accession>A0A923LWE4</accession>
<dbReference type="Pfam" id="PF03592">
    <property type="entry name" value="Terminase_2"/>
    <property type="match status" value="1"/>
</dbReference>